<evidence type="ECO:0000313" key="2">
    <source>
        <dbReference type="Proteomes" id="UP001499947"/>
    </source>
</evidence>
<organism evidence="1 2">
    <name type="scientific">Streptomyces yatensis</name>
    <dbReference type="NCBI Taxonomy" id="155177"/>
    <lineage>
        <taxon>Bacteria</taxon>
        <taxon>Bacillati</taxon>
        <taxon>Actinomycetota</taxon>
        <taxon>Actinomycetes</taxon>
        <taxon>Kitasatosporales</taxon>
        <taxon>Streptomycetaceae</taxon>
        <taxon>Streptomyces</taxon>
        <taxon>Streptomyces violaceusniger group</taxon>
    </lineage>
</organism>
<accession>A0ABN2IMI6</accession>
<comment type="caution">
    <text evidence="1">The sequence shown here is derived from an EMBL/GenBank/DDBJ whole genome shotgun (WGS) entry which is preliminary data.</text>
</comment>
<reference evidence="1 2" key="1">
    <citation type="journal article" date="2019" name="Int. J. Syst. Evol. Microbiol.">
        <title>The Global Catalogue of Microorganisms (GCM) 10K type strain sequencing project: providing services to taxonomists for standard genome sequencing and annotation.</title>
        <authorList>
            <consortium name="The Broad Institute Genomics Platform"/>
            <consortium name="The Broad Institute Genome Sequencing Center for Infectious Disease"/>
            <person name="Wu L."/>
            <person name="Ma J."/>
        </authorList>
    </citation>
    <scope>NUCLEOTIDE SEQUENCE [LARGE SCALE GENOMIC DNA]</scope>
    <source>
        <strain evidence="1 2">JCM 13244</strain>
    </source>
</reference>
<name>A0ABN2IMI6_9ACTN</name>
<evidence type="ECO:0000313" key="1">
    <source>
        <dbReference type="EMBL" id="GAA1708003.1"/>
    </source>
</evidence>
<protein>
    <submittedName>
        <fullName evidence="1">Uncharacterized protein</fullName>
    </submittedName>
</protein>
<sequence length="75" mass="8094">MLQSSVHTSVESNASARSCDCLVHRFGNAADQPDRAPCYRSDKTEAEWQVVGLPCLCRPGWRAGEAGRRATATAS</sequence>
<dbReference type="EMBL" id="BAAALR010000063">
    <property type="protein sequence ID" value="GAA1708003.1"/>
    <property type="molecule type" value="Genomic_DNA"/>
</dbReference>
<dbReference type="Proteomes" id="UP001499947">
    <property type="component" value="Unassembled WGS sequence"/>
</dbReference>
<proteinExistence type="predicted"/>
<keyword evidence="2" id="KW-1185">Reference proteome</keyword>
<gene>
    <name evidence="1" type="ORF">GCM10009680_56000</name>
</gene>